<dbReference type="Proteomes" id="UP000318825">
    <property type="component" value="Unassembled WGS sequence"/>
</dbReference>
<dbReference type="PANTHER" id="PTHR12532:SF6">
    <property type="entry name" value="TRANSCRIPTIONAL REGULATORY PROTEIN YEBC-RELATED"/>
    <property type="match status" value="1"/>
</dbReference>
<dbReference type="InterPro" id="IPR026564">
    <property type="entry name" value="Transcrip_reg_TACO1-like_dom3"/>
</dbReference>
<dbReference type="AlphaFoldDB" id="A0A4Y3WDK1"/>
<evidence type="ECO:0000256" key="3">
    <source>
        <dbReference type="ARBA" id="ARBA00023015"/>
    </source>
</evidence>
<feature type="region of interest" description="Disordered" evidence="7">
    <location>
        <begin position="1"/>
        <end position="20"/>
    </location>
</feature>
<sequence>MPFAEPPGAPPPGRRNFERDLPMAGHSQFKNIMHRKGRQDAQKSKLFSKLAREITVAAKLGTPDPAMNPRLRAAVIAARAENMPKDNIERAIKKASGNDAESYDELRYEGYGPGGVAVIMEVLTDNRNRAASDIRSYFTKSGGNLGETGSVSFMFDRLGVIEYDADKASADDMLEAAIEAGADDVVSGEGGHEIYAAQDTFRDVARALESTFGEARKVALIWRPQNTIAVDDSTGEKLLKLIDLLNEHDDVQNVYANFEVSDALIAKLGG</sequence>
<evidence type="ECO:0000256" key="4">
    <source>
        <dbReference type="ARBA" id="ARBA00023125"/>
    </source>
</evidence>
<reference evidence="10 11" key="1">
    <citation type="submission" date="2019-06" db="EMBL/GenBank/DDBJ databases">
        <title>Whole genome shotgun sequence of Nitrobacter winogradskyi NBRC 14297.</title>
        <authorList>
            <person name="Hosoyama A."/>
            <person name="Uohara A."/>
            <person name="Ohji S."/>
            <person name="Ichikawa N."/>
        </authorList>
    </citation>
    <scope>NUCLEOTIDE SEQUENCE [LARGE SCALE GENOMIC DNA]</scope>
    <source>
        <strain evidence="10 11">NBRC 14297</strain>
    </source>
</reference>
<evidence type="ECO:0000313" key="11">
    <source>
        <dbReference type="Proteomes" id="UP000318825"/>
    </source>
</evidence>
<dbReference type="Gene3D" id="3.30.70.980">
    <property type="match status" value="2"/>
</dbReference>
<dbReference type="HAMAP" id="MF_00693">
    <property type="entry name" value="Transcrip_reg_TACO1"/>
    <property type="match status" value="1"/>
</dbReference>
<dbReference type="InterPro" id="IPR048300">
    <property type="entry name" value="TACO1_YebC-like_2nd/3rd_dom"/>
</dbReference>
<evidence type="ECO:0000256" key="7">
    <source>
        <dbReference type="SAM" id="MobiDB-lite"/>
    </source>
</evidence>
<dbReference type="InterPro" id="IPR017856">
    <property type="entry name" value="Integrase-like_N"/>
</dbReference>
<name>A0A4Y3WDK1_NITWI</name>
<evidence type="ECO:0000256" key="5">
    <source>
        <dbReference type="ARBA" id="ARBA00023163"/>
    </source>
</evidence>
<dbReference type="InterPro" id="IPR002876">
    <property type="entry name" value="Transcrip_reg_TACO1-like"/>
</dbReference>
<dbReference type="InterPro" id="IPR029072">
    <property type="entry name" value="YebC-like"/>
</dbReference>
<dbReference type="EMBL" id="BJNF01000054">
    <property type="protein sequence ID" value="GEC16140.1"/>
    <property type="molecule type" value="Genomic_DNA"/>
</dbReference>
<dbReference type="NCBIfam" id="NF009044">
    <property type="entry name" value="PRK12378.1"/>
    <property type="match status" value="1"/>
</dbReference>
<keyword evidence="3 6" id="KW-0805">Transcription regulation</keyword>
<dbReference type="NCBIfam" id="NF001030">
    <property type="entry name" value="PRK00110.1"/>
    <property type="match status" value="1"/>
</dbReference>
<dbReference type="NCBIfam" id="TIGR01033">
    <property type="entry name" value="YebC/PmpR family DNA-binding transcriptional regulator"/>
    <property type="match status" value="1"/>
</dbReference>
<keyword evidence="4 6" id="KW-0238">DNA-binding</keyword>
<evidence type="ECO:0000259" key="8">
    <source>
        <dbReference type="Pfam" id="PF01709"/>
    </source>
</evidence>
<evidence type="ECO:0000259" key="9">
    <source>
        <dbReference type="Pfam" id="PF20772"/>
    </source>
</evidence>
<feature type="compositionally biased region" description="Pro residues" evidence="7">
    <location>
        <begin position="1"/>
        <end position="13"/>
    </location>
</feature>
<dbReference type="Gene3D" id="1.10.10.200">
    <property type="match status" value="1"/>
</dbReference>
<dbReference type="GO" id="GO:0006355">
    <property type="term" value="P:regulation of DNA-templated transcription"/>
    <property type="evidence" value="ECO:0007669"/>
    <property type="project" value="UniProtKB-UniRule"/>
</dbReference>
<dbReference type="PANTHER" id="PTHR12532">
    <property type="entry name" value="TRANSLATIONAL ACTIVATOR OF CYTOCHROME C OXIDASE 1"/>
    <property type="match status" value="1"/>
</dbReference>
<dbReference type="GO" id="GO:0005829">
    <property type="term" value="C:cytosol"/>
    <property type="evidence" value="ECO:0007669"/>
    <property type="project" value="TreeGrafter"/>
</dbReference>
<dbReference type="GO" id="GO:0003677">
    <property type="term" value="F:DNA binding"/>
    <property type="evidence" value="ECO:0007669"/>
    <property type="project" value="UniProtKB-UniRule"/>
</dbReference>
<comment type="similarity">
    <text evidence="1 6">Belongs to the TACO1 family.</text>
</comment>
<dbReference type="Pfam" id="PF01709">
    <property type="entry name" value="Transcrip_reg"/>
    <property type="match status" value="1"/>
</dbReference>
<dbReference type="FunFam" id="1.10.10.200:FF:000002">
    <property type="entry name" value="Probable transcriptional regulatory protein CLM62_37755"/>
    <property type="match status" value="1"/>
</dbReference>
<evidence type="ECO:0000256" key="1">
    <source>
        <dbReference type="ARBA" id="ARBA00008724"/>
    </source>
</evidence>
<evidence type="ECO:0000313" key="10">
    <source>
        <dbReference type="EMBL" id="GEC16140.1"/>
    </source>
</evidence>
<dbReference type="SUPFAM" id="SSF75625">
    <property type="entry name" value="YebC-like"/>
    <property type="match status" value="1"/>
</dbReference>
<dbReference type="InterPro" id="IPR049083">
    <property type="entry name" value="TACO1_YebC_N"/>
</dbReference>
<feature type="domain" description="TACO1/YebC-like second and third" evidence="8">
    <location>
        <begin position="103"/>
        <end position="258"/>
    </location>
</feature>
<proteinExistence type="inferred from homology"/>
<comment type="subcellular location">
    <subcellularLocation>
        <location evidence="6">Cytoplasm</location>
    </subcellularLocation>
</comment>
<comment type="caution">
    <text evidence="10">The sequence shown here is derived from an EMBL/GenBank/DDBJ whole genome shotgun (WGS) entry which is preliminary data.</text>
</comment>
<evidence type="ECO:0000256" key="2">
    <source>
        <dbReference type="ARBA" id="ARBA00022490"/>
    </source>
</evidence>
<feature type="domain" description="TACO1/YebC-like N-terminal" evidence="9">
    <location>
        <begin position="27"/>
        <end position="98"/>
    </location>
</feature>
<accession>A0A4Y3WDK1</accession>
<gene>
    <name evidence="10" type="ORF">NWI01_20320</name>
</gene>
<organism evidence="10 11">
    <name type="scientific">Nitrobacter winogradskyi</name>
    <name type="common">Nitrobacter agilis</name>
    <dbReference type="NCBI Taxonomy" id="913"/>
    <lineage>
        <taxon>Bacteria</taxon>
        <taxon>Pseudomonadati</taxon>
        <taxon>Pseudomonadota</taxon>
        <taxon>Alphaproteobacteria</taxon>
        <taxon>Hyphomicrobiales</taxon>
        <taxon>Nitrobacteraceae</taxon>
        <taxon>Nitrobacter</taxon>
    </lineage>
</organism>
<keyword evidence="2 6" id="KW-0963">Cytoplasm</keyword>
<evidence type="ECO:0000256" key="6">
    <source>
        <dbReference type="HAMAP-Rule" id="MF_00693"/>
    </source>
</evidence>
<dbReference type="Pfam" id="PF20772">
    <property type="entry name" value="TACO1_YebC_N"/>
    <property type="match status" value="1"/>
</dbReference>
<keyword evidence="5 6" id="KW-0804">Transcription</keyword>
<protein>
    <recommendedName>
        <fullName evidence="6">Probable transcriptional regulatory protein NWI01_20320</fullName>
    </recommendedName>
</protein>